<comment type="caution">
    <text evidence="3">The sequence shown here is derived from an EMBL/GenBank/DDBJ whole genome shotgun (WGS) entry which is preliminary data.</text>
</comment>
<feature type="domain" description="Phage tail collar" evidence="2">
    <location>
        <begin position="23"/>
        <end position="83"/>
    </location>
</feature>
<dbReference type="SUPFAM" id="SSF88874">
    <property type="entry name" value="Receptor-binding domain of short tail fibre protein gp12"/>
    <property type="match status" value="1"/>
</dbReference>
<evidence type="ECO:0000259" key="2">
    <source>
        <dbReference type="Pfam" id="PF07484"/>
    </source>
</evidence>
<dbReference type="RefSeq" id="WP_191187008.1">
    <property type="nucleotide sequence ID" value="NZ_JACWMY010000001.1"/>
</dbReference>
<evidence type="ECO:0000256" key="1">
    <source>
        <dbReference type="SAM" id="MobiDB-lite"/>
    </source>
</evidence>
<dbReference type="Gene3D" id="3.90.1340.10">
    <property type="entry name" value="Phage tail collar domain"/>
    <property type="match status" value="1"/>
</dbReference>
<dbReference type="EMBL" id="JACWMY010000001">
    <property type="protein sequence ID" value="MBD1362319.1"/>
    <property type="molecule type" value="Genomic_DNA"/>
</dbReference>
<organism evidence="3 4">
    <name type="scientific">Mucilaginibacter pankratovii</name>
    <dbReference type="NCBI Taxonomy" id="2772110"/>
    <lineage>
        <taxon>Bacteria</taxon>
        <taxon>Pseudomonadati</taxon>
        <taxon>Bacteroidota</taxon>
        <taxon>Sphingobacteriia</taxon>
        <taxon>Sphingobacteriales</taxon>
        <taxon>Sphingobacteriaceae</taxon>
        <taxon>Mucilaginibacter</taxon>
    </lineage>
</organism>
<keyword evidence="4" id="KW-1185">Reference proteome</keyword>
<dbReference type="Pfam" id="PF07484">
    <property type="entry name" value="Collar"/>
    <property type="match status" value="1"/>
</dbReference>
<dbReference type="InterPro" id="IPR037053">
    <property type="entry name" value="Phage_tail_collar_dom_sf"/>
</dbReference>
<proteinExistence type="predicted"/>
<evidence type="ECO:0000313" key="3">
    <source>
        <dbReference type="EMBL" id="MBD1362319.1"/>
    </source>
</evidence>
<feature type="region of interest" description="Disordered" evidence="1">
    <location>
        <begin position="88"/>
        <end position="114"/>
    </location>
</feature>
<protein>
    <submittedName>
        <fullName evidence="3">Tail fiber protein</fullName>
    </submittedName>
</protein>
<dbReference type="Proteomes" id="UP000606600">
    <property type="component" value="Unassembled WGS sequence"/>
</dbReference>
<reference evidence="3 4" key="1">
    <citation type="submission" date="2020-09" db="EMBL/GenBank/DDBJ databases">
        <title>Novel species of Mucilaginibacter isolated from a glacier on the Tibetan Plateau.</title>
        <authorList>
            <person name="Liu Q."/>
            <person name="Xin Y.-H."/>
        </authorList>
    </citation>
    <scope>NUCLEOTIDE SEQUENCE [LARGE SCALE GENOMIC DNA]</scope>
    <source>
        <strain evidence="3 4">ZT4R22</strain>
    </source>
</reference>
<dbReference type="InterPro" id="IPR011083">
    <property type="entry name" value="Phage_tail_collar_dom"/>
</dbReference>
<accession>A0ABR7WJ12</accession>
<name>A0ABR7WJ12_9SPHI</name>
<evidence type="ECO:0000313" key="4">
    <source>
        <dbReference type="Proteomes" id="UP000606600"/>
    </source>
</evidence>
<gene>
    <name evidence="3" type="ORF">IDJ77_00730</name>
</gene>
<sequence>MENQDLKDTTASVTAVIQNLPVGTIMPFGGNGVKVAELKPQGWLLCDGAKVSINDYKNLHNVIGNACGNGGADFYLPDLRSVFLRGVDGPDAKNHDPNANARSAQNDGGHTGNEVLTRQGDEFKRHKHKIVESWLRCGVYSIKDSEGGHYFDRTERMDSETVDHGGDETRPVNVSVNYIIFAGLPA</sequence>